<evidence type="ECO:0000256" key="1">
    <source>
        <dbReference type="SAM" id="Phobius"/>
    </source>
</evidence>
<evidence type="ECO:0000259" key="2">
    <source>
        <dbReference type="Pfam" id="PF00144"/>
    </source>
</evidence>
<dbReference type="InterPro" id="IPR050491">
    <property type="entry name" value="AmpC-like"/>
</dbReference>
<dbReference type="Gene3D" id="3.40.710.10">
    <property type="entry name" value="DD-peptidase/beta-lactamase superfamily"/>
    <property type="match status" value="1"/>
</dbReference>
<feature type="transmembrane region" description="Helical" evidence="1">
    <location>
        <begin position="474"/>
        <end position="495"/>
    </location>
</feature>
<accession>A0A7J5C1M0</accession>
<name>A0A7J5C1M0_9MICO</name>
<protein>
    <submittedName>
        <fullName evidence="3">Beta-lactamase family protein</fullName>
    </submittedName>
</protein>
<feature type="transmembrane region" description="Helical" evidence="1">
    <location>
        <begin position="395"/>
        <end position="417"/>
    </location>
</feature>
<keyword evidence="1" id="KW-0812">Transmembrane</keyword>
<reference evidence="3 4" key="1">
    <citation type="submission" date="2019-09" db="EMBL/GenBank/DDBJ databases">
        <title>Phylogeny of genus Pseudoclavibacter and closely related genus.</title>
        <authorList>
            <person name="Li Y."/>
        </authorList>
    </citation>
    <scope>NUCLEOTIDE SEQUENCE [LARGE SCALE GENOMIC DNA]</scope>
    <source>
        <strain evidence="3 4">DSM 23821</strain>
    </source>
</reference>
<comment type="caution">
    <text evidence="3">The sequence shown here is derived from an EMBL/GenBank/DDBJ whole genome shotgun (WGS) entry which is preliminary data.</text>
</comment>
<keyword evidence="1" id="KW-1133">Transmembrane helix</keyword>
<evidence type="ECO:0000313" key="3">
    <source>
        <dbReference type="EMBL" id="KAB1662536.1"/>
    </source>
</evidence>
<keyword evidence="1" id="KW-0472">Membrane</keyword>
<dbReference type="InterPro" id="IPR012338">
    <property type="entry name" value="Beta-lactam/transpept-like"/>
</dbReference>
<evidence type="ECO:0000313" key="4">
    <source>
        <dbReference type="Proteomes" id="UP000467240"/>
    </source>
</evidence>
<dbReference type="EMBL" id="WBJZ01000001">
    <property type="protein sequence ID" value="KAB1662536.1"/>
    <property type="molecule type" value="Genomic_DNA"/>
</dbReference>
<dbReference type="SUPFAM" id="SSF56601">
    <property type="entry name" value="beta-lactamase/transpeptidase-like"/>
    <property type="match status" value="1"/>
</dbReference>
<sequence>MRSPTDPVPAALSVVFAIVVAVVALLVLASPANGASPGVASAADSATRASALADFRETQPVHAVAAAVLRDGDVSFVAAGTDAAGAPVSEHTPFRIASMSKSFTAALVLQLVDEGRLELDAPLTAAVPSFAMDDERAARVTLRQLLSHTSGIGAAGYREFEVPPPSGAGEVLDELRTAHLVAEPGTRYEYANTNFALAAAAVEHATGKPFADVLEARLFVPLGMLDSTSTTACESAVDGLSTGHGVVFDRPVALPEVPGLCLGSGGIVSTTADLARWLAFQVGDGTTPDGTRLLRAESLAEMHRAQSATADASGGGYGLGWQLGEAGDRSTLGHGGALVTWSSHMTMLTDASGRPDGTAAVVLTDTVSGANVLADRLAVEAAGGSVAPFERDPRLVVDIVAATLAAAVLAIGIAGVLRARSWPQRRRHVVTRTVGLVWPLAALALGVALAPLLATVFFGAGMGVLTSWCYTAGMMPLVAILGVALVLTGAGVVVARTVALRRAARASGTIA</sequence>
<feature type="domain" description="Beta-lactamase-related" evidence="2">
    <location>
        <begin position="52"/>
        <end position="375"/>
    </location>
</feature>
<dbReference type="Pfam" id="PF00144">
    <property type="entry name" value="Beta-lactamase"/>
    <property type="match status" value="1"/>
</dbReference>
<dbReference type="Proteomes" id="UP000467240">
    <property type="component" value="Unassembled WGS sequence"/>
</dbReference>
<dbReference type="AlphaFoldDB" id="A0A7J5C1M0"/>
<organism evidence="3 4">
    <name type="scientific">Pseudoclavibacter chungangensis</name>
    <dbReference type="NCBI Taxonomy" id="587635"/>
    <lineage>
        <taxon>Bacteria</taxon>
        <taxon>Bacillati</taxon>
        <taxon>Actinomycetota</taxon>
        <taxon>Actinomycetes</taxon>
        <taxon>Micrococcales</taxon>
        <taxon>Microbacteriaceae</taxon>
        <taxon>Pseudoclavibacter</taxon>
    </lineage>
</organism>
<feature type="transmembrane region" description="Helical" evidence="1">
    <location>
        <begin position="437"/>
        <end position="462"/>
    </location>
</feature>
<gene>
    <name evidence="3" type="ORF">F8O01_00895</name>
</gene>
<dbReference type="OrthoDB" id="3422781at2"/>
<dbReference type="PANTHER" id="PTHR46825:SF15">
    <property type="entry name" value="BETA-LACTAMASE-RELATED DOMAIN-CONTAINING PROTEIN"/>
    <property type="match status" value="1"/>
</dbReference>
<proteinExistence type="predicted"/>
<dbReference type="InterPro" id="IPR001466">
    <property type="entry name" value="Beta-lactam-related"/>
</dbReference>
<dbReference type="PANTHER" id="PTHR46825">
    <property type="entry name" value="D-ALANYL-D-ALANINE-CARBOXYPEPTIDASE/ENDOPEPTIDASE AMPH"/>
    <property type="match status" value="1"/>
</dbReference>
<dbReference type="RefSeq" id="WP_158038968.1">
    <property type="nucleotide sequence ID" value="NZ_JACCFV010000001.1"/>
</dbReference>
<keyword evidence="4" id="KW-1185">Reference proteome</keyword>